<evidence type="ECO:0000313" key="2">
    <source>
        <dbReference type="EMBL" id="NVP31079.1"/>
    </source>
</evidence>
<protein>
    <submittedName>
        <fullName evidence="2">Uncharacterized protein</fullName>
    </submittedName>
</protein>
<dbReference type="AlphaFoldDB" id="A0A7Y7UQL6"/>
<evidence type="ECO:0000313" key="1">
    <source>
        <dbReference type="EMBL" id="NNG54005.1"/>
    </source>
</evidence>
<name>A0A7Y7UQL6_9SPHN</name>
<sequence>MILTMAMAINAPIPEGLADFIRDKKLTRYDYALADLNRDGRPEALVYAIASTDGRGQPDFCGSGGCWLYVLALRPNGYRRISAISITRPPIRVLSSASHGWHDLSVLVAGGGILPGYRARLRFNGQTYPTNPSMAPAQPIKGLDHGRTVIAAEKLRPSQ</sequence>
<accession>A0A7Y7UQL6</accession>
<dbReference type="Proteomes" id="UP000557656">
    <property type="component" value="Unassembled WGS sequence"/>
</dbReference>
<dbReference type="EMBL" id="JABEOV010000015">
    <property type="protein sequence ID" value="NNG54005.1"/>
    <property type="molecule type" value="Genomic_DNA"/>
</dbReference>
<proteinExistence type="predicted"/>
<organism evidence="2 3">
    <name type="scientific">Sphingomonas sanguinis</name>
    <dbReference type="NCBI Taxonomy" id="33051"/>
    <lineage>
        <taxon>Bacteria</taxon>
        <taxon>Pseudomonadati</taxon>
        <taxon>Pseudomonadota</taxon>
        <taxon>Alphaproteobacteria</taxon>
        <taxon>Sphingomonadales</taxon>
        <taxon>Sphingomonadaceae</taxon>
        <taxon>Sphingomonas</taxon>
    </lineage>
</organism>
<comment type="caution">
    <text evidence="2">The sequence shown here is derived from an EMBL/GenBank/DDBJ whole genome shotgun (WGS) entry which is preliminary data.</text>
</comment>
<evidence type="ECO:0000313" key="3">
    <source>
        <dbReference type="Proteomes" id="UP000531581"/>
    </source>
</evidence>
<reference evidence="3 4" key="1">
    <citation type="submission" date="2020-05" db="EMBL/GenBank/DDBJ databases">
        <title>Draft Genome Sequences of Sphingomonas sp. Isolated from the International Space Station.</title>
        <authorList>
            <person name="Bijlani S."/>
            <person name="Singh N.K."/>
            <person name="Mason C.E."/>
            <person name="Wang C.C."/>
            <person name="Venkateswaran K."/>
        </authorList>
    </citation>
    <scope>NUCLEOTIDE SEQUENCE [LARGE SCALE GENOMIC DNA]</scope>
    <source>
        <strain evidence="1 4">IIF7SW-B5</strain>
        <strain evidence="2">ISS-IIF7SWP</strain>
    </source>
</reference>
<dbReference type="EMBL" id="JABYQV010000005">
    <property type="protein sequence ID" value="NVP31079.1"/>
    <property type="molecule type" value="Genomic_DNA"/>
</dbReference>
<gene>
    <name evidence="1" type="ORF">HKX05_11635</name>
    <name evidence="2" type="ORF">HLV41_08485</name>
</gene>
<dbReference type="RefSeq" id="WP_156477735.1">
    <property type="nucleotide sequence ID" value="NZ_JABEOV010000015.1"/>
</dbReference>
<keyword evidence="4" id="KW-1185">Reference proteome</keyword>
<evidence type="ECO:0000313" key="4">
    <source>
        <dbReference type="Proteomes" id="UP000557656"/>
    </source>
</evidence>
<dbReference type="Proteomes" id="UP000531581">
    <property type="component" value="Unassembled WGS sequence"/>
</dbReference>